<dbReference type="PANTHER" id="PTHR43179">
    <property type="entry name" value="RHAMNOSYLTRANSFERASE WBBL"/>
    <property type="match status" value="1"/>
</dbReference>
<evidence type="ECO:0000256" key="2">
    <source>
        <dbReference type="ARBA" id="ARBA00022676"/>
    </source>
</evidence>
<comment type="caution">
    <text evidence="5">The sequence shown here is derived from an EMBL/GenBank/DDBJ whole genome shotgun (WGS) entry which is preliminary data.</text>
</comment>
<protein>
    <recommendedName>
        <fullName evidence="4">Glycosyltransferase 2-like domain-containing protein</fullName>
    </recommendedName>
</protein>
<dbReference type="Proteomes" id="UP000249645">
    <property type="component" value="Unassembled WGS sequence"/>
</dbReference>
<feature type="domain" description="Glycosyltransferase 2-like" evidence="4">
    <location>
        <begin position="7"/>
        <end position="150"/>
    </location>
</feature>
<comment type="similarity">
    <text evidence="1">Belongs to the glycosyltransferase 2 family.</text>
</comment>
<proteinExistence type="inferred from homology"/>
<name>A0A2W5H9R8_9SPHI</name>
<dbReference type="GO" id="GO:0016757">
    <property type="term" value="F:glycosyltransferase activity"/>
    <property type="evidence" value="ECO:0007669"/>
    <property type="project" value="UniProtKB-KW"/>
</dbReference>
<reference evidence="5 6" key="1">
    <citation type="submission" date="2017-11" db="EMBL/GenBank/DDBJ databases">
        <title>Infants hospitalized years apart are colonized by the same room-sourced microbial strains.</title>
        <authorList>
            <person name="Brooks B."/>
            <person name="Olm M.R."/>
            <person name="Firek B.A."/>
            <person name="Baker R."/>
            <person name="Thomas B.C."/>
            <person name="Morowitz M.J."/>
            <person name="Banfield J.F."/>
        </authorList>
    </citation>
    <scope>NUCLEOTIDE SEQUENCE [LARGE SCALE GENOMIC DNA]</scope>
    <source>
        <strain evidence="5">S2_009_000_R2_76</strain>
    </source>
</reference>
<dbReference type="AlphaFoldDB" id="A0A2W5H9R8"/>
<keyword evidence="3" id="KW-0808">Transferase</keyword>
<dbReference type="SUPFAM" id="SSF53448">
    <property type="entry name" value="Nucleotide-diphospho-sugar transferases"/>
    <property type="match status" value="1"/>
</dbReference>
<dbReference type="InterPro" id="IPR029044">
    <property type="entry name" value="Nucleotide-diphossugar_trans"/>
</dbReference>
<dbReference type="InterPro" id="IPR001173">
    <property type="entry name" value="Glyco_trans_2-like"/>
</dbReference>
<dbReference type="Pfam" id="PF00535">
    <property type="entry name" value="Glycos_transf_2"/>
    <property type="match status" value="1"/>
</dbReference>
<dbReference type="PANTHER" id="PTHR43179:SF12">
    <property type="entry name" value="GALACTOFURANOSYLTRANSFERASE GLFT2"/>
    <property type="match status" value="1"/>
</dbReference>
<gene>
    <name evidence="5" type="ORF">DI598_05485</name>
</gene>
<evidence type="ECO:0000256" key="1">
    <source>
        <dbReference type="ARBA" id="ARBA00006739"/>
    </source>
</evidence>
<evidence type="ECO:0000259" key="4">
    <source>
        <dbReference type="Pfam" id="PF00535"/>
    </source>
</evidence>
<dbReference type="EMBL" id="QFOI01000066">
    <property type="protein sequence ID" value="PZP50469.1"/>
    <property type="molecule type" value="Genomic_DNA"/>
</dbReference>
<sequence length="314" mass="36594">MSYKVAIIILNWNSSEVTIECLESLSKISYHEFKIFLVDNASKDSEYELIKTYCQDKKDIHLISLAHNYGFAEGNNIGMRIAAEQYSSDYFLLLNNDTLVDEKFLTNLVDATLQDKNIGIAVPKIFFYQPSDRLYYAGGYINRLSGMGEHIGWQQKDSVKYNKKQYVGFANGCCMLITSKLYNSIGNLNRSFFSNIEDVEYSYRCKSANFGIIYVPKSIVVHKEGYASKRNKGQWFRIYLSTRNLILFYKERNEWYKSILFLPYFSIRWVAYMTLKLTLSKDFESVKGLFKGIKDGINNKLRFVNLPDRTVFRD</sequence>
<evidence type="ECO:0000256" key="3">
    <source>
        <dbReference type="ARBA" id="ARBA00022679"/>
    </source>
</evidence>
<organism evidence="5 6">
    <name type="scientific">Pseudopedobacter saltans</name>
    <dbReference type="NCBI Taxonomy" id="151895"/>
    <lineage>
        <taxon>Bacteria</taxon>
        <taxon>Pseudomonadati</taxon>
        <taxon>Bacteroidota</taxon>
        <taxon>Sphingobacteriia</taxon>
        <taxon>Sphingobacteriales</taxon>
        <taxon>Sphingobacteriaceae</taxon>
        <taxon>Pseudopedobacter</taxon>
    </lineage>
</organism>
<accession>A0A2W5H9R8</accession>
<dbReference type="Gene3D" id="3.90.550.10">
    <property type="entry name" value="Spore Coat Polysaccharide Biosynthesis Protein SpsA, Chain A"/>
    <property type="match status" value="1"/>
</dbReference>
<evidence type="ECO:0000313" key="6">
    <source>
        <dbReference type="Proteomes" id="UP000249645"/>
    </source>
</evidence>
<dbReference type="CDD" id="cd04186">
    <property type="entry name" value="GT_2_like_c"/>
    <property type="match status" value="1"/>
</dbReference>
<keyword evidence="2" id="KW-0328">Glycosyltransferase</keyword>
<evidence type="ECO:0000313" key="5">
    <source>
        <dbReference type="EMBL" id="PZP50469.1"/>
    </source>
</evidence>